<feature type="non-terminal residue" evidence="3">
    <location>
        <position position="1"/>
    </location>
</feature>
<proteinExistence type="predicted"/>
<feature type="compositionally biased region" description="Basic and acidic residues" evidence="1">
    <location>
        <begin position="172"/>
        <end position="182"/>
    </location>
</feature>
<feature type="compositionally biased region" description="Acidic residues" evidence="1">
    <location>
        <begin position="183"/>
        <end position="194"/>
    </location>
</feature>
<gene>
    <name evidence="3" type="ORF">CITCOLO1_LOCUS11705</name>
</gene>
<feature type="transmembrane region" description="Helical" evidence="2">
    <location>
        <begin position="12"/>
        <end position="30"/>
    </location>
</feature>
<feature type="compositionally biased region" description="Acidic residues" evidence="1">
    <location>
        <begin position="116"/>
        <end position="145"/>
    </location>
</feature>
<evidence type="ECO:0000256" key="2">
    <source>
        <dbReference type="SAM" id="Phobius"/>
    </source>
</evidence>
<keyword evidence="2" id="KW-0812">Transmembrane</keyword>
<name>A0ABP0YJ62_9ROSI</name>
<evidence type="ECO:0000256" key="1">
    <source>
        <dbReference type="SAM" id="MobiDB-lite"/>
    </source>
</evidence>
<protein>
    <submittedName>
        <fullName evidence="3">Uncharacterized protein</fullName>
    </submittedName>
</protein>
<keyword evidence="2" id="KW-0472">Membrane</keyword>
<feature type="region of interest" description="Disordered" evidence="1">
    <location>
        <begin position="72"/>
        <end position="194"/>
    </location>
</feature>
<sequence>DFNFKVLFVEMKLQFLPFFLVAILSIFLLSREVDGRKSLLQKENREDYSKLVKQSTLLDGDFHGEMVANHQMKKIPTDLEDPVDQEGESSEGEDGLEEGIPAGDGGEYGGGTPGEESGEVPEGDGGEPGEYVPGDEDGDSGEGVEGDDRGESGEEDTGNNGEDSGEMEPGDNQEKSRGKDGDGDIVSDDEDKRG</sequence>
<reference evidence="3 4" key="1">
    <citation type="submission" date="2024-03" db="EMBL/GenBank/DDBJ databases">
        <authorList>
            <person name="Gkanogiannis A."/>
            <person name="Becerra Lopez-Lavalle L."/>
        </authorList>
    </citation>
    <scope>NUCLEOTIDE SEQUENCE [LARGE SCALE GENOMIC DNA]</scope>
</reference>
<feature type="compositionally biased region" description="Gly residues" evidence="1">
    <location>
        <begin position="102"/>
        <end position="113"/>
    </location>
</feature>
<organism evidence="3 4">
    <name type="scientific">Citrullus colocynthis</name>
    <name type="common">colocynth</name>
    <dbReference type="NCBI Taxonomy" id="252529"/>
    <lineage>
        <taxon>Eukaryota</taxon>
        <taxon>Viridiplantae</taxon>
        <taxon>Streptophyta</taxon>
        <taxon>Embryophyta</taxon>
        <taxon>Tracheophyta</taxon>
        <taxon>Spermatophyta</taxon>
        <taxon>Magnoliopsida</taxon>
        <taxon>eudicotyledons</taxon>
        <taxon>Gunneridae</taxon>
        <taxon>Pentapetalae</taxon>
        <taxon>rosids</taxon>
        <taxon>fabids</taxon>
        <taxon>Cucurbitales</taxon>
        <taxon>Cucurbitaceae</taxon>
        <taxon>Benincaseae</taxon>
        <taxon>Citrullus</taxon>
    </lineage>
</organism>
<keyword evidence="2" id="KW-1133">Transmembrane helix</keyword>
<dbReference type="Proteomes" id="UP001642487">
    <property type="component" value="Chromosome 4"/>
</dbReference>
<accession>A0ABP0YJ62</accession>
<evidence type="ECO:0000313" key="4">
    <source>
        <dbReference type="Proteomes" id="UP001642487"/>
    </source>
</evidence>
<dbReference type="EMBL" id="OZ021738">
    <property type="protein sequence ID" value="CAK9319690.1"/>
    <property type="molecule type" value="Genomic_DNA"/>
</dbReference>
<feature type="compositionally biased region" description="Acidic residues" evidence="1">
    <location>
        <begin position="153"/>
        <end position="171"/>
    </location>
</feature>
<feature type="compositionally biased region" description="Acidic residues" evidence="1">
    <location>
        <begin position="78"/>
        <end position="97"/>
    </location>
</feature>
<keyword evidence="4" id="KW-1185">Reference proteome</keyword>
<evidence type="ECO:0000313" key="3">
    <source>
        <dbReference type="EMBL" id="CAK9319690.1"/>
    </source>
</evidence>